<organism evidence="2 3">
    <name type="scientific">Sporolactobacillus shoreae</name>
    <dbReference type="NCBI Taxonomy" id="1465501"/>
    <lineage>
        <taxon>Bacteria</taxon>
        <taxon>Bacillati</taxon>
        <taxon>Bacillota</taxon>
        <taxon>Bacilli</taxon>
        <taxon>Bacillales</taxon>
        <taxon>Sporolactobacillaceae</taxon>
        <taxon>Sporolactobacillus</taxon>
    </lineage>
</organism>
<dbReference type="AlphaFoldDB" id="A0A4Z0GML7"/>
<feature type="compositionally biased region" description="Basic and acidic residues" evidence="1">
    <location>
        <begin position="152"/>
        <end position="169"/>
    </location>
</feature>
<name>A0A4Z0GML7_9BACL</name>
<reference evidence="2 3" key="1">
    <citation type="journal article" date="2015" name="Int. J. Syst. Evol. Microbiol.">
        <title>Sporolactobacillus shoreae sp. nov. and Sporolactobacillus spathodeae sp. nov., two spore-forming lactic acid bacteria isolated from tree barks in Thailand.</title>
        <authorList>
            <person name="Thamacharoensuk T."/>
            <person name="Kitahara M."/>
            <person name="Ohkuma M."/>
            <person name="Thongchul N."/>
            <person name="Tanasupawat S."/>
        </authorList>
    </citation>
    <scope>NUCLEOTIDE SEQUENCE [LARGE SCALE GENOMIC DNA]</scope>
    <source>
        <strain evidence="2 3">BK92</strain>
    </source>
</reference>
<dbReference type="OrthoDB" id="5175111at2"/>
<evidence type="ECO:0000313" key="2">
    <source>
        <dbReference type="EMBL" id="TGA97416.1"/>
    </source>
</evidence>
<keyword evidence="3" id="KW-1185">Reference proteome</keyword>
<protein>
    <submittedName>
        <fullName evidence="2">Uncharacterized protein</fullName>
    </submittedName>
</protein>
<evidence type="ECO:0000313" key="3">
    <source>
        <dbReference type="Proteomes" id="UP000298347"/>
    </source>
</evidence>
<dbReference type="Proteomes" id="UP000298347">
    <property type="component" value="Unassembled WGS sequence"/>
</dbReference>
<evidence type="ECO:0000256" key="1">
    <source>
        <dbReference type="SAM" id="MobiDB-lite"/>
    </source>
</evidence>
<dbReference type="EMBL" id="SRJD01000014">
    <property type="protein sequence ID" value="TGA97416.1"/>
    <property type="molecule type" value="Genomic_DNA"/>
</dbReference>
<comment type="caution">
    <text evidence="2">The sequence shown here is derived from an EMBL/GenBank/DDBJ whole genome shotgun (WGS) entry which is preliminary data.</text>
</comment>
<gene>
    <name evidence="2" type="ORF">E4665_12380</name>
</gene>
<proteinExistence type="predicted"/>
<feature type="region of interest" description="Disordered" evidence="1">
    <location>
        <begin position="148"/>
        <end position="169"/>
    </location>
</feature>
<accession>A0A4Z0GML7</accession>
<dbReference type="RefSeq" id="WP_135349104.1">
    <property type="nucleotide sequence ID" value="NZ_SRJD01000014.1"/>
</dbReference>
<sequence>MNNLDLLDVPYEKRKYVLIVESQKEEASILKELKKYFVIPSLIARPIPTLLVYLSSELLRQIEKRIKANIYFATSDQVSGIVFPGIGSPQKNMLYVCNPVDPKRYYHINNFHNEMEKHKMNEIIYLLQSLGAVEINVALENSSQRNTTVGLADDRQQTHSSKNSDLKLRFHGTYEPKHSPYIPVDLNWYDDEPQWKNIAQERMRYELKSFEFEIGIENDFGVTAKLFAQLKKIPKIQLGGEYHSFQKKHLVISGNFKDMLM</sequence>